<proteinExistence type="predicted"/>
<dbReference type="AlphaFoldDB" id="A0A383AQ72"/>
<sequence length="156" mass="18324">MKPILSKPSKLDGVLSFDLPLITCHDRCLYFDDNICYTKNNSRENFKPRINKLKRNLKLIRSDKFVKKLTYAIIRTKRLYFRFFSSGQVEDLSQLIKVLKVCTILKNVKFAIMCNSDIIFSQLIQSGYKIPKNANLLLSNYEPNKKTPEFMKNYLI</sequence>
<reference evidence="1" key="1">
    <citation type="submission" date="2018-05" db="EMBL/GenBank/DDBJ databases">
        <authorList>
            <person name="Lanie J.A."/>
            <person name="Ng W.-L."/>
            <person name="Kazmierczak K.M."/>
            <person name="Andrzejewski T.M."/>
            <person name="Davidsen T.M."/>
            <person name="Wayne K.J."/>
            <person name="Tettelin H."/>
            <person name="Glass J.I."/>
            <person name="Rusch D."/>
            <person name="Podicherti R."/>
            <person name="Tsui H.-C.T."/>
            <person name="Winkler M.E."/>
        </authorList>
    </citation>
    <scope>NUCLEOTIDE SEQUENCE</scope>
</reference>
<dbReference type="EMBL" id="UINC01194070">
    <property type="protein sequence ID" value="SVE09977.1"/>
    <property type="molecule type" value="Genomic_DNA"/>
</dbReference>
<organism evidence="1">
    <name type="scientific">marine metagenome</name>
    <dbReference type="NCBI Taxonomy" id="408172"/>
    <lineage>
        <taxon>unclassified sequences</taxon>
        <taxon>metagenomes</taxon>
        <taxon>ecological metagenomes</taxon>
    </lineage>
</organism>
<protein>
    <submittedName>
        <fullName evidence="1">Uncharacterized protein</fullName>
    </submittedName>
</protein>
<evidence type="ECO:0000313" key="1">
    <source>
        <dbReference type="EMBL" id="SVE09977.1"/>
    </source>
</evidence>
<gene>
    <name evidence="1" type="ORF">METZ01_LOCUS462831</name>
</gene>
<name>A0A383AQ72_9ZZZZ</name>
<feature type="non-terminal residue" evidence="1">
    <location>
        <position position="156"/>
    </location>
</feature>
<accession>A0A383AQ72</accession>